<name>A0A4Y4DSL7_GLUUR</name>
<gene>
    <name evidence="2" type="ORF">AUR04nite_34380</name>
</gene>
<dbReference type="InterPro" id="IPR051396">
    <property type="entry name" value="Bact_Antivir_Def_Nuclease"/>
</dbReference>
<evidence type="ECO:0000313" key="2">
    <source>
        <dbReference type="EMBL" id="GED07906.1"/>
    </source>
</evidence>
<comment type="caution">
    <text evidence="2">The sequence shown here is derived from an EMBL/GenBank/DDBJ whole genome shotgun (WGS) entry which is preliminary data.</text>
</comment>
<evidence type="ECO:0000259" key="1">
    <source>
        <dbReference type="Pfam" id="PF13175"/>
    </source>
</evidence>
<accession>A0A4Y4DSL7</accession>
<sequence length="466" mass="51903">MLDEGLDSVHQPVEGVWLPVGDEGSLERASIEQLSMQFHNTSTSQNLIGKISSTSSTSKGYNEAIILRWIFNDVPPPRRAFTVEGGRSISADNDAEPDLNGASIKRRLLKLQNPTTDKLNDKNLFAKIQDFVRAVLDDDSITIEIPYDLSTIHVTQNGVTLPIENLGTGVHEVVILAAAATVVRDSILCIEEPEVHLHPVLQRKLLRYLHHETTNQYFIATHSAHMLDSALGSIFHVSKHSGFSEVRYAGSASERSAICADLGYRPSDLVQTNAIIWVEGPSDRIYIKHWIEALAPGEFIEGTHYSIMFYGGGLLNALSPSDLEEVDDFISLRKLNRYMAIVIDSDKKSPQARLNASKRRVIDELKEDPKTGFAWVTAGYTIENYIPEEALSRAIKLVHSKSTKDNKFADQTRWANPLSSERLGTKPSKNLIAKAVVSEKVTDWPFDLKENIGRLIDLIRQANSHT</sequence>
<dbReference type="Proteomes" id="UP000316612">
    <property type="component" value="Unassembled WGS sequence"/>
</dbReference>
<feature type="domain" description="Endonuclease GajA/Old nuclease/RecF-like AAA" evidence="1">
    <location>
        <begin position="110"/>
        <end position="226"/>
    </location>
</feature>
<dbReference type="EMBL" id="BJNY01000032">
    <property type="protein sequence ID" value="GED07906.1"/>
    <property type="molecule type" value="Genomic_DNA"/>
</dbReference>
<evidence type="ECO:0000313" key="3">
    <source>
        <dbReference type="Proteomes" id="UP000316612"/>
    </source>
</evidence>
<dbReference type="InterPro" id="IPR041685">
    <property type="entry name" value="AAA_GajA/Old/RecF-like"/>
</dbReference>
<dbReference type="SUPFAM" id="SSF52540">
    <property type="entry name" value="P-loop containing nucleoside triphosphate hydrolases"/>
    <property type="match status" value="1"/>
</dbReference>
<proteinExistence type="predicted"/>
<keyword evidence="3" id="KW-1185">Reference proteome</keyword>
<dbReference type="PANTHER" id="PTHR43581">
    <property type="entry name" value="ATP/GTP PHOSPHATASE"/>
    <property type="match status" value="1"/>
</dbReference>
<dbReference type="PANTHER" id="PTHR43581:SF4">
    <property type="entry name" value="ATP_GTP PHOSPHATASE"/>
    <property type="match status" value="1"/>
</dbReference>
<protein>
    <recommendedName>
        <fullName evidence="1">Endonuclease GajA/Old nuclease/RecF-like AAA domain-containing protein</fullName>
    </recommendedName>
</protein>
<dbReference type="Gene3D" id="3.40.50.300">
    <property type="entry name" value="P-loop containing nucleotide triphosphate hydrolases"/>
    <property type="match status" value="1"/>
</dbReference>
<organism evidence="2 3">
    <name type="scientific">Glutamicibacter uratoxydans</name>
    <name type="common">Arthrobacter uratoxydans</name>
    <dbReference type="NCBI Taxonomy" id="43667"/>
    <lineage>
        <taxon>Bacteria</taxon>
        <taxon>Bacillati</taxon>
        <taxon>Actinomycetota</taxon>
        <taxon>Actinomycetes</taxon>
        <taxon>Micrococcales</taxon>
        <taxon>Micrococcaceae</taxon>
        <taxon>Glutamicibacter</taxon>
    </lineage>
</organism>
<reference evidence="2 3" key="1">
    <citation type="submission" date="2019-06" db="EMBL/GenBank/DDBJ databases">
        <title>Whole genome shotgun sequence of Glutamicibacter uratoxydans NBRC 15515.</title>
        <authorList>
            <person name="Hosoyama A."/>
            <person name="Uohara A."/>
            <person name="Ohji S."/>
            <person name="Ichikawa N."/>
        </authorList>
    </citation>
    <scope>NUCLEOTIDE SEQUENCE [LARGE SCALE GENOMIC DNA]</scope>
    <source>
        <strain evidence="2 3">NBRC 15515</strain>
    </source>
</reference>
<dbReference type="AlphaFoldDB" id="A0A4Y4DSL7"/>
<dbReference type="InterPro" id="IPR027417">
    <property type="entry name" value="P-loop_NTPase"/>
</dbReference>
<dbReference type="Pfam" id="PF13175">
    <property type="entry name" value="AAA_15"/>
    <property type="match status" value="1"/>
</dbReference>